<dbReference type="InterPro" id="IPR022631">
    <property type="entry name" value="ADOMET_SYNTHASE_CS"/>
</dbReference>
<dbReference type="GO" id="GO:0005524">
    <property type="term" value="F:ATP binding"/>
    <property type="evidence" value="ECO:0007669"/>
    <property type="project" value="UniProtKB-UniRule"/>
</dbReference>
<dbReference type="EMBL" id="CP007139">
    <property type="protein sequence ID" value="AIE84556.1"/>
    <property type="molecule type" value="Genomic_DNA"/>
</dbReference>
<comment type="subunit">
    <text evidence="10">Homotetramer; dimer of dimers.</text>
</comment>
<feature type="binding site" description="in other chain" evidence="10">
    <location>
        <begin position="157"/>
        <end position="159"/>
    </location>
    <ligand>
        <name>ATP</name>
        <dbReference type="ChEBI" id="CHEBI:30616"/>
        <note>ligand shared between two neighboring subunits</note>
    </ligand>
</feature>
<dbReference type="GO" id="GO:0004478">
    <property type="term" value="F:methionine adenosyltransferase activity"/>
    <property type="evidence" value="ECO:0007669"/>
    <property type="project" value="UniProtKB-UniRule"/>
</dbReference>
<feature type="domain" description="S-adenosylmethionine synthetase N-terminal" evidence="13">
    <location>
        <begin position="3"/>
        <end position="99"/>
    </location>
</feature>
<dbReference type="PANTHER" id="PTHR11964">
    <property type="entry name" value="S-ADENOSYLMETHIONINE SYNTHETASE"/>
    <property type="match status" value="1"/>
</dbReference>
<comment type="catalytic activity">
    <reaction evidence="10">
        <text>L-methionine + ATP + H2O = S-adenosyl-L-methionine + phosphate + diphosphate</text>
        <dbReference type="Rhea" id="RHEA:21080"/>
        <dbReference type="ChEBI" id="CHEBI:15377"/>
        <dbReference type="ChEBI" id="CHEBI:30616"/>
        <dbReference type="ChEBI" id="CHEBI:33019"/>
        <dbReference type="ChEBI" id="CHEBI:43474"/>
        <dbReference type="ChEBI" id="CHEBI:57844"/>
        <dbReference type="ChEBI" id="CHEBI:59789"/>
        <dbReference type="EC" id="2.5.1.6"/>
    </reaction>
</comment>
<comment type="caution">
    <text evidence="10">Lacks conserved residue(s) required for the propagation of feature annotation.</text>
</comment>
<feature type="binding site" evidence="10">
    <location>
        <position position="235"/>
    </location>
    <ligand>
        <name>ATP</name>
        <dbReference type="ChEBI" id="CHEBI:30616"/>
        <note>ligand shared between two neighboring subunits</note>
    </ligand>
</feature>
<dbReference type="HOGENOM" id="CLU_041802_1_1_0"/>
<dbReference type="InterPro" id="IPR002133">
    <property type="entry name" value="S-AdoMet_synthetase"/>
</dbReference>
<feature type="domain" description="S-adenosylmethionine synthetase central" evidence="14">
    <location>
        <begin position="109"/>
        <end position="227"/>
    </location>
</feature>
<dbReference type="GO" id="GO:0006730">
    <property type="term" value="P:one-carbon metabolic process"/>
    <property type="evidence" value="ECO:0007669"/>
    <property type="project" value="UniProtKB-KW"/>
</dbReference>
<keyword evidence="3 10" id="KW-0554">One-carbon metabolism</keyword>
<evidence type="ECO:0000256" key="7">
    <source>
        <dbReference type="ARBA" id="ARBA00022840"/>
    </source>
</evidence>
<sequence length="374" mass="40013">MRIYTSESVSEGHPDKLADQISDALLDAFLEQDPRSRVAIETLLTRGVAVVAGEVTTEGYVDVARVVRQTVNDAGYTDTDLGFDGNTCGVLVAIQGQSADIAMGVDVGGAGDQGMMFGYASNETPELMPLPISIAHALTRQASEIRRKHPNLGLRPDVKSQVSVEYSADGKPKRIDTVVVSAQHAPFLTQDGIKEIVRTRIIQPVLAAYEQYQQGEITYHINPTGQFIIGGPQGDTGVTGRKIIVDTYGGMAPHGGGAFSGKDPTKVDRSAAYMARHVAKNIVAAGLADRVVVQFAYAIGVAQPVAVNIETFGTETVDPAIIEKRVRDRFDLSPAGIIKHLGLLNTKYLPTAKNGHFGNPSFPWESTADSKEIA</sequence>
<keyword evidence="4 10" id="KW-0808">Transferase</keyword>
<evidence type="ECO:0000256" key="1">
    <source>
        <dbReference type="ARBA" id="ARBA00005224"/>
    </source>
</evidence>
<comment type="similarity">
    <text evidence="2 10 12">Belongs to the AdoMet synthase family.</text>
</comment>
<keyword evidence="9 10" id="KW-0630">Potassium</keyword>
<dbReference type="InterPro" id="IPR022629">
    <property type="entry name" value="S-AdoMet_synt_central"/>
</dbReference>
<dbReference type="AlphaFoldDB" id="A0A068NM94"/>
<dbReference type="NCBIfam" id="TIGR01034">
    <property type="entry name" value="metK"/>
    <property type="match status" value="1"/>
</dbReference>
<feature type="binding site" description="in other chain" evidence="10">
    <location>
        <position position="54"/>
    </location>
    <ligand>
        <name>L-methionine</name>
        <dbReference type="ChEBI" id="CHEBI:57844"/>
        <note>ligand shared between two neighboring subunits</note>
    </ligand>
</feature>
<dbReference type="GO" id="GO:0005737">
    <property type="term" value="C:cytoplasm"/>
    <property type="evidence" value="ECO:0007669"/>
    <property type="project" value="UniProtKB-SubCell"/>
</dbReference>
<evidence type="ECO:0000259" key="15">
    <source>
        <dbReference type="Pfam" id="PF02773"/>
    </source>
</evidence>
<dbReference type="Pfam" id="PF02772">
    <property type="entry name" value="S-AdoMet_synt_M"/>
    <property type="match status" value="1"/>
</dbReference>
<feature type="domain" description="S-adenosylmethionine synthetase C-terminal" evidence="15">
    <location>
        <begin position="229"/>
        <end position="365"/>
    </location>
</feature>
<dbReference type="KEGG" id="fgi:OP10G_1188"/>
<protein>
    <recommendedName>
        <fullName evidence="10">S-adenosylmethionine synthase</fullName>
        <shortName evidence="10">AdoMet synthase</shortName>
        <ecNumber evidence="10">2.5.1.6</ecNumber>
    </recommendedName>
    <alternativeName>
        <fullName evidence="10">MAT</fullName>
    </alternativeName>
    <alternativeName>
        <fullName evidence="10">Methionine adenosyltransferase</fullName>
    </alternativeName>
</protein>
<dbReference type="SUPFAM" id="SSF55973">
    <property type="entry name" value="S-adenosylmethionine synthetase"/>
    <property type="match status" value="3"/>
</dbReference>
<evidence type="ECO:0000256" key="12">
    <source>
        <dbReference type="RuleBase" id="RU004462"/>
    </source>
</evidence>
<dbReference type="UniPathway" id="UPA00315">
    <property type="reaction ID" value="UER00080"/>
</dbReference>
<feature type="binding site" description="in other chain" evidence="10">
    <location>
        <position position="13"/>
    </location>
    <ligand>
        <name>ATP</name>
        <dbReference type="ChEBI" id="CHEBI:30616"/>
        <note>ligand shared between two neighboring subunits</note>
    </ligand>
</feature>
<feature type="binding site" description="in other chain" evidence="10">
    <location>
        <position position="266"/>
    </location>
    <ligand>
        <name>L-methionine</name>
        <dbReference type="ChEBI" id="CHEBI:57844"/>
        <note>ligand shared between two neighboring subunits</note>
    </ligand>
</feature>
<evidence type="ECO:0000256" key="2">
    <source>
        <dbReference type="ARBA" id="ARBA00009685"/>
    </source>
</evidence>
<dbReference type="GO" id="GO:0000287">
    <property type="term" value="F:magnesium ion binding"/>
    <property type="evidence" value="ECO:0007669"/>
    <property type="project" value="UniProtKB-UniRule"/>
</dbReference>
<comment type="pathway">
    <text evidence="1 10">Amino-acid biosynthesis; S-adenosyl-L-methionine biosynthesis; S-adenosyl-L-methionine from L-methionine: step 1/1.</text>
</comment>
<evidence type="ECO:0000256" key="5">
    <source>
        <dbReference type="ARBA" id="ARBA00022723"/>
    </source>
</evidence>
<dbReference type="Gene3D" id="3.30.300.10">
    <property type="match status" value="3"/>
</dbReference>
<dbReference type="InterPro" id="IPR022636">
    <property type="entry name" value="S-AdoMet_synthetase_sfam"/>
</dbReference>
<comment type="subcellular location">
    <subcellularLocation>
        <location evidence="10 11">Cytoplasm</location>
    </subcellularLocation>
</comment>
<feature type="binding site" evidence="10">
    <location>
        <position position="258"/>
    </location>
    <ligand>
        <name>ATP</name>
        <dbReference type="ChEBI" id="CHEBI:30616"/>
        <note>ligand shared between two neighboring subunits</note>
    </ligand>
</feature>
<feature type="binding site" evidence="10">
    <location>
        <position position="15"/>
    </location>
    <ligand>
        <name>Mg(2+)</name>
        <dbReference type="ChEBI" id="CHEBI:18420"/>
    </ligand>
</feature>
<evidence type="ECO:0000256" key="10">
    <source>
        <dbReference type="HAMAP-Rule" id="MF_00086"/>
    </source>
</evidence>
<feature type="binding site" description="in other chain" evidence="10">
    <location>
        <position position="97"/>
    </location>
    <ligand>
        <name>L-methionine</name>
        <dbReference type="ChEBI" id="CHEBI:57844"/>
        <note>ligand shared between two neighboring subunits</note>
    </ligand>
</feature>
<dbReference type="PROSITE" id="PS00376">
    <property type="entry name" value="ADOMET_SYNTHASE_1"/>
    <property type="match status" value="1"/>
</dbReference>
<keyword evidence="8 10" id="KW-0460">Magnesium</keyword>
<dbReference type="Proteomes" id="UP000027982">
    <property type="component" value="Chromosome"/>
</dbReference>
<evidence type="ECO:0000259" key="14">
    <source>
        <dbReference type="Pfam" id="PF02772"/>
    </source>
</evidence>
<reference evidence="16 17" key="1">
    <citation type="journal article" date="2014" name="PLoS ONE">
        <title>The first complete genome sequence of the class fimbriimonadia in the phylum armatimonadetes.</title>
        <authorList>
            <person name="Hu Z.Y."/>
            <person name="Wang Y.Z."/>
            <person name="Im W.T."/>
            <person name="Wang S.Y."/>
            <person name="Zhao G.P."/>
            <person name="Zheng H.J."/>
            <person name="Quan Z.X."/>
        </authorList>
    </citation>
    <scope>NUCLEOTIDE SEQUENCE [LARGE SCALE GENOMIC DNA]</scope>
    <source>
        <strain evidence="16">Gsoil 348</strain>
    </source>
</reference>
<feature type="region of interest" description="Flexible loop" evidence="10">
    <location>
        <begin position="97"/>
        <end position="107"/>
    </location>
</feature>
<dbReference type="GO" id="GO:0006556">
    <property type="term" value="P:S-adenosylmethionine biosynthetic process"/>
    <property type="evidence" value="ECO:0007669"/>
    <property type="project" value="UniProtKB-UniRule"/>
</dbReference>
<dbReference type="PROSITE" id="PS00377">
    <property type="entry name" value="ADOMET_SYNTHASE_2"/>
    <property type="match status" value="1"/>
</dbReference>
<keyword evidence="7 10" id="KW-0067">ATP-binding</keyword>
<dbReference type="HAMAP" id="MF_00086">
    <property type="entry name" value="S_AdoMet_synth1"/>
    <property type="match status" value="1"/>
</dbReference>
<comment type="function">
    <text evidence="10">Catalyzes the formation of S-adenosylmethionine (AdoMet) from methionine and ATP. The overall synthetic reaction is composed of two sequential steps, AdoMet formation and the subsequent tripolyphosphate hydrolysis which occurs prior to release of AdoMet from the enzyme.</text>
</comment>
<evidence type="ECO:0000313" key="16">
    <source>
        <dbReference type="EMBL" id="AIE84556.1"/>
    </source>
</evidence>
<evidence type="ECO:0000256" key="11">
    <source>
        <dbReference type="RuleBase" id="RU000542"/>
    </source>
</evidence>
<dbReference type="InterPro" id="IPR022628">
    <property type="entry name" value="S-AdoMet_synt_N"/>
</dbReference>
<organism evidence="16 17">
    <name type="scientific">Fimbriimonas ginsengisoli Gsoil 348</name>
    <dbReference type="NCBI Taxonomy" id="661478"/>
    <lineage>
        <taxon>Bacteria</taxon>
        <taxon>Bacillati</taxon>
        <taxon>Armatimonadota</taxon>
        <taxon>Fimbriimonadia</taxon>
        <taxon>Fimbriimonadales</taxon>
        <taxon>Fimbriimonadaceae</taxon>
        <taxon>Fimbriimonas</taxon>
    </lineage>
</organism>
<comment type="cofactor">
    <cofactor evidence="10">
        <name>K(+)</name>
        <dbReference type="ChEBI" id="CHEBI:29103"/>
    </cofactor>
    <text evidence="10">Binds 1 potassium ion per subunit.</text>
</comment>
<name>A0A068NM94_FIMGI</name>
<dbReference type="Pfam" id="PF00438">
    <property type="entry name" value="S-AdoMet_synt_N"/>
    <property type="match status" value="1"/>
</dbReference>
<dbReference type="STRING" id="661478.OP10G_1188"/>
<keyword evidence="5 10" id="KW-0479">Metal-binding</keyword>
<dbReference type="CDD" id="cd18079">
    <property type="entry name" value="S-AdoMet_synt"/>
    <property type="match status" value="1"/>
</dbReference>
<keyword evidence="17" id="KW-1185">Reference proteome</keyword>
<dbReference type="PIRSF" id="PIRSF000497">
    <property type="entry name" value="MAT"/>
    <property type="match status" value="1"/>
</dbReference>
<evidence type="ECO:0000256" key="9">
    <source>
        <dbReference type="ARBA" id="ARBA00022958"/>
    </source>
</evidence>
<evidence type="ECO:0000313" key="17">
    <source>
        <dbReference type="Proteomes" id="UP000027982"/>
    </source>
</evidence>
<evidence type="ECO:0000259" key="13">
    <source>
        <dbReference type="Pfam" id="PF00438"/>
    </source>
</evidence>
<feature type="binding site" evidence="10">
    <location>
        <position position="235"/>
    </location>
    <ligand>
        <name>L-methionine</name>
        <dbReference type="ChEBI" id="CHEBI:57844"/>
        <note>ligand shared between two neighboring subunits</note>
    </ligand>
</feature>
<evidence type="ECO:0000256" key="8">
    <source>
        <dbReference type="ARBA" id="ARBA00022842"/>
    </source>
</evidence>
<evidence type="ECO:0000256" key="6">
    <source>
        <dbReference type="ARBA" id="ARBA00022741"/>
    </source>
</evidence>
<gene>
    <name evidence="10" type="primary">metK</name>
    <name evidence="16" type="ORF">OP10G_1188</name>
</gene>
<proteinExistence type="inferred from homology"/>
<keyword evidence="6 10" id="KW-0547">Nucleotide-binding</keyword>
<accession>A0A068NM94</accession>
<dbReference type="eggNOG" id="COG0192">
    <property type="taxonomic scope" value="Bacteria"/>
</dbReference>
<feature type="binding site" description="in other chain" evidence="10">
    <location>
        <begin position="241"/>
        <end position="242"/>
    </location>
    <ligand>
        <name>ATP</name>
        <dbReference type="ChEBI" id="CHEBI:30616"/>
        <note>ligand shared between two neighboring subunits</note>
    </ligand>
</feature>
<dbReference type="OrthoDB" id="9801686at2"/>
<dbReference type="RefSeq" id="WP_025226817.1">
    <property type="nucleotide sequence ID" value="NZ_CP007139.1"/>
</dbReference>
<feature type="binding site" evidence="10">
    <location>
        <position position="41"/>
    </location>
    <ligand>
        <name>K(+)</name>
        <dbReference type="ChEBI" id="CHEBI:29103"/>
    </ligand>
</feature>
<evidence type="ECO:0000256" key="4">
    <source>
        <dbReference type="ARBA" id="ARBA00022679"/>
    </source>
</evidence>
<dbReference type="EC" id="2.5.1.6" evidence="10"/>
<keyword evidence="10" id="KW-0963">Cytoplasm</keyword>
<feature type="binding site" evidence="10">
    <location>
        <position position="262"/>
    </location>
    <ligand>
        <name>ATP</name>
        <dbReference type="ChEBI" id="CHEBI:30616"/>
        <note>ligand shared between two neighboring subunits</note>
    </ligand>
</feature>
<comment type="cofactor">
    <cofactor evidence="10">
        <name>Mg(2+)</name>
        <dbReference type="ChEBI" id="CHEBI:18420"/>
    </cofactor>
    <text evidence="10">Binds 2 divalent ions per subunit.</text>
</comment>
<dbReference type="InterPro" id="IPR022630">
    <property type="entry name" value="S-AdoMet_synt_C"/>
</dbReference>
<evidence type="ECO:0000256" key="3">
    <source>
        <dbReference type="ARBA" id="ARBA00022563"/>
    </source>
</evidence>
<dbReference type="Pfam" id="PF02773">
    <property type="entry name" value="S-AdoMet_synt_C"/>
    <property type="match status" value="1"/>
</dbReference>
<dbReference type="FunFam" id="3.30.300.10:FF:000003">
    <property type="entry name" value="S-adenosylmethionine synthase"/>
    <property type="match status" value="1"/>
</dbReference>